<gene>
    <name evidence="1" type="ORF">GCM10011607_12040</name>
</gene>
<dbReference type="Proteomes" id="UP000617555">
    <property type="component" value="Unassembled WGS sequence"/>
</dbReference>
<organism evidence="1 2">
    <name type="scientific">Shewanella inventionis</name>
    <dbReference type="NCBI Taxonomy" id="1738770"/>
    <lineage>
        <taxon>Bacteria</taxon>
        <taxon>Pseudomonadati</taxon>
        <taxon>Pseudomonadota</taxon>
        <taxon>Gammaproteobacteria</taxon>
        <taxon>Alteromonadales</taxon>
        <taxon>Shewanellaceae</taxon>
        <taxon>Shewanella</taxon>
    </lineage>
</organism>
<name>A0ABQ1IXZ6_9GAMM</name>
<sequence>MNENKFKTYLTAAKSLNNEYSRGYQRGLRRHFHGEGFGSDEEHEQYMKLGLHGDYRVDIGNGYRDGFTGKPPLGFHANLGNSNAQHELPADSQLQCRLNSQLKSRFVKQAQKEGMKLTPWILKTLQNACHDEEI</sequence>
<reference evidence="2" key="1">
    <citation type="journal article" date="2019" name="Int. J. Syst. Evol. Microbiol.">
        <title>The Global Catalogue of Microorganisms (GCM) 10K type strain sequencing project: providing services to taxonomists for standard genome sequencing and annotation.</title>
        <authorList>
            <consortium name="The Broad Institute Genomics Platform"/>
            <consortium name="The Broad Institute Genome Sequencing Center for Infectious Disease"/>
            <person name="Wu L."/>
            <person name="Ma J."/>
        </authorList>
    </citation>
    <scope>NUCLEOTIDE SEQUENCE [LARGE SCALE GENOMIC DNA]</scope>
    <source>
        <strain evidence="2">CGMCC 1.15339</strain>
    </source>
</reference>
<keyword evidence="2" id="KW-1185">Reference proteome</keyword>
<evidence type="ECO:0000313" key="2">
    <source>
        <dbReference type="Proteomes" id="UP000617555"/>
    </source>
</evidence>
<evidence type="ECO:0000313" key="1">
    <source>
        <dbReference type="EMBL" id="GGB53124.1"/>
    </source>
</evidence>
<accession>A0ABQ1IXZ6</accession>
<comment type="caution">
    <text evidence="1">The sequence shown here is derived from an EMBL/GenBank/DDBJ whole genome shotgun (WGS) entry which is preliminary data.</text>
</comment>
<dbReference type="RefSeq" id="WP_188738003.1">
    <property type="nucleotide sequence ID" value="NZ_BMII01000008.1"/>
</dbReference>
<protein>
    <submittedName>
        <fullName evidence="1">Uncharacterized protein</fullName>
    </submittedName>
</protein>
<proteinExistence type="predicted"/>
<dbReference type="EMBL" id="BMII01000008">
    <property type="protein sequence ID" value="GGB53124.1"/>
    <property type="molecule type" value="Genomic_DNA"/>
</dbReference>